<dbReference type="GO" id="GO:0003677">
    <property type="term" value="F:DNA binding"/>
    <property type="evidence" value="ECO:0007669"/>
    <property type="project" value="InterPro"/>
</dbReference>
<organism evidence="2 3">
    <name type="scientific">Pseudonocardia dioxanivorans (strain ATCC 55486 / DSM 44775 / JCM 13855 / CB1190)</name>
    <dbReference type="NCBI Taxonomy" id="675635"/>
    <lineage>
        <taxon>Bacteria</taxon>
        <taxon>Bacillati</taxon>
        <taxon>Actinomycetota</taxon>
        <taxon>Actinomycetes</taxon>
        <taxon>Pseudonocardiales</taxon>
        <taxon>Pseudonocardiaceae</taxon>
        <taxon>Pseudonocardia</taxon>
    </lineage>
</organism>
<dbReference type="RefSeq" id="WP_013677843.1">
    <property type="nucleotide sequence ID" value="NC_015312.1"/>
</dbReference>
<dbReference type="EMBL" id="CP002593">
    <property type="protein sequence ID" value="AEA27944.1"/>
    <property type="molecule type" value="Genomic_DNA"/>
</dbReference>
<evidence type="ECO:0000313" key="2">
    <source>
        <dbReference type="EMBL" id="AEA27944.1"/>
    </source>
</evidence>
<sequence length="66" mass="7445">MPYVSTGEAARALGVSMRSLQQWAKDGLIEPDFRTVGGHMRWDVERVRAELRANLRAMRDAAEADE</sequence>
<proteinExistence type="predicted"/>
<dbReference type="SUPFAM" id="SSF46955">
    <property type="entry name" value="Putative DNA-binding domain"/>
    <property type="match status" value="1"/>
</dbReference>
<accession>F4D1F6</accession>
<dbReference type="InterPro" id="IPR000551">
    <property type="entry name" value="MerR-type_HTH_dom"/>
</dbReference>
<protein>
    <submittedName>
        <fullName evidence="2">Regulatory protein MerR</fullName>
    </submittedName>
</protein>
<feature type="domain" description="HTH merR-type" evidence="1">
    <location>
        <begin position="5"/>
        <end position="39"/>
    </location>
</feature>
<dbReference type="STRING" id="675635.Psed_5819"/>
<dbReference type="eggNOG" id="COG0789">
    <property type="taxonomic scope" value="Bacteria"/>
</dbReference>
<reference evidence="2 3" key="1">
    <citation type="journal article" date="2011" name="J. Bacteriol.">
        <title>Genome sequence of the 1,4-dioxane-degrading Pseudonocardia dioxanivorans strain CB1190.</title>
        <authorList>
            <person name="Sales C.M."/>
            <person name="Mahendra S."/>
            <person name="Grostern A."/>
            <person name="Parales R.E."/>
            <person name="Goodwin L.A."/>
            <person name="Woyke T."/>
            <person name="Nolan M."/>
            <person name="Lapidus A."/>
            <person name="Chertkov O."/>
            <person name="Ovchinnikova G."/>
            <person name="Sczyrba A."/>
            <person name="Alvarez-Cohen L."/>
        </authorList>
    </citation>
    <scope>NUCLEOTIDE SEQUENCE [LARGE SCALE GENOMIC DNA]</scope>
    <source>
        <strain evidence="3">ATCC 55486 / DSM 44775 / JCM 13855 / CB1190</strain>
    </source>
</reference>
<dbReference type="Pfam" id="PF00376">
    <property type="entry name" value="MerR"/>
    <property type="match status" value="1"/>
</dbReference>
<dbReference type="Proteomes" id="UP000007809">
    <property type="component" value="Chromosome"/>
</dbReference>
<evidence type="ECO:0000259" key="1">
    <source>
        <dbReference type="Pfam" id="PF00376"/>
    </source>
</evidence>
<dbReference type="InterPro" id="IPR009061">
    <property type="entry name" value="DNA-bd_dom_put_sf"/>
</dbReference>
<dbReference type="KEGG" id="pdx:Psed_5819"/>
<gene>
    <name evidence="2" type="ordered locus">Psed_5819</name>
</gene>
<dbReference type="GO" id="GO:0006355">
    <property type="term" value="P:regulation of DNA-templated transcription"/>
    <property type="evidence" value="ECO:0007669"/>
    <property type="project" value="InterPro"/>
</dbReference>
<name>F4D1F6_PSEUX</name>
<keyword evidence="3" id="KW-1185">Reference proteome</keyword>
<dbReference type="AlphaFoldDB" id="F4D1F6"/>
<evidence type="ECO:0000313" key="3">
    <source>
        <dbReference type="Proteomes" id="UP000007809"/>
    </source>
</evidence>
<dbReference type="Gene3D" id="1.10.1660.10">
    <property type="match status" value="1"/>
</dbReference>
<dbReference type="HOGENOM" id="CLU_2828097_0_0_11"/>